<accession>A0A1Y3BS00</accession>
<proteinExistence type="predicted"/>
<dbReference type="EMBL" id="MUJZ01002212">
    <property type="protein sequence ID" value="OTF83771.1"/>
    <property type="molecule type" value="Genomic_DNA"/>
</dbReference>
<organism evidence="1 2">
    <name type="scientific">Euroglyphus maynei</name>
    <name type="common">Mayne's house dust mite</name>
    <dbReference type="NCBI Taxonomy" id="6958"/>
    <lineage>
        <taxon>Eukaryota</taxon>
        <taxon>Metazoa</taxon>
        <taxon>Ecdysozoa</taxon>
        <taxon>Arthropoda</taxon>
        <taxon>Chelicerata</taxon>
        <taxon>Arachnida</taxon>
        <taxon>Acari</taxon>
        <taxon>Acariformes</taxon>
        <taxon>Sarcoptiformes</taxon>
        <taxon>Astigmata</taxon>
        <taxon>Psoroptidia</taxon>
        <taxon>Analgoidea</taxon>
        <taxon>Pyroglyphidae</taxon>
        <taxon>Pyroglyphinae</taxon>
        <taxon>Euroglyphus</taxon>
    </lineage>
</organism>
<gene>
    <name evidence="1" type="ORF">BLA29_014433</name>
</gene>
<reference evidence="1 2" key="1">
    <citation type="submission" date="2017-03" db="EMBL/GenBank/DDBJ databases">
        <title>Genome Survey of Euroglyphus maynei.</title>
        <authorList>
            <person name="Arlian L.G."/>
            <person name="Morgan M.S."/>
            <person name="Rider S.D."/>
        </authorList>
    </citation>
    <scope>NUCLEOTIDE SEQUENCE [LARGE SCALE GENOMIC DNA]</scope>
    <source>
        <strain evidence="1">Arlian Lab</strain>
        <tissue evidence="1">Whole body</tissue>
    </source>
</reference>
<comment type="caution">
    <text evidence="1">The sequence shown here is derived from an EMBL/GenBank/DDBJ whole genome shotgun (WGS) entry which is preliminary data.</text>
</comment>
<protein>
    <submittedName>
        <fullName evidence="1">Uncharacterized protein</fullName>
    </submittedName>
</protein>
<dbReference type="Proteomes" id="UP000194236">
    <property type="component" value="Unassembled WGS sequence"/>
</dbReference>
<evidence type="ECO:0000313" key="2">
    <source>
        <dbReference type="Proteomes" id="UP000194236"/>
    </source>
</evidence>
<dbReference type="AlphaFoldDB" id="A0A1Y3BS00"/>
<evidence type="ECO:0000313" key="1">
    <source>
        <dbReference type="EMBL" id="OTF83771.1"/>
    </source>
</evidence>
<sequence>NFIHRNSFHYTESSTLALQCCTSILYYQRVTQKVKVALFGLLEWLRNERKSDLEASSLAQIYLLALRTLTEESIKQVFTSDEEEFLLHQTPEIFEQYLLNVKNTLQQCPVRIERPKNSIIKR</sequence>
<feature type="non-terminal residue" evidence="1">
    <location>
        <position position="1"/>
    </location>
</feature>
<feature type="non-terminal residue" evidence="1">
    <location>
        <position position="122"/>
    </location>
</feature>
<keyword evidence="2" id="KW-1185">Reference proteome</keyword>
<dbReference type="OrthoDB" id="646197at2759"/>
<name>A0A1Y3BS00_EURMA</name>